<keyword evidence="13" id="KW-0464">Manganese</keyword>
<dbReference type="EnsemblPlants" id="Kaladp0035s0011.1.v1.1">
    <property type="protein sequence ID" value="Kaladp0035s0011.1.v1.1"/>
    <property type="gene ID" value="Kaladp0035s0011.v1.1"/>
</dbReference>
<dbReference type="Gene3D" id="1.10.510.10">
    <property type="entry name" value="Transferase(Phosphotransferase) domain 1"/>
    <property type="match status" value="1"/>
</dbReference>
<dbReference type="PRINTS" id="PR00103">
    <property type="entry name" value="CAMPKINASE"/>
</dbReference>
<evidence type="ECO:0000256" key="6">
    <source>
        <dbReference type="ARBA" id="ARBA00022723"/>
    </source>
</evidence>
<dbReference type="CDD" id="cd00143">
    <property type="entry name" value="PP2Cc"/>
    <property type="match status" value="1"/>
</dbReference>
<keyword evidence="4" id="KW-0723">Serine/threonine-protein kinase</keyword>
<evidence type="ECO:0000256" key="5">
    <source>
        <dbReference type="ARBA" id="ARBA00022679"/>
    </source>
</evidence>
<keyword evidence="22" id="KW-1185">Reference proteome</keyword>
<dbReference type="PROSITE" id="PS50042">
    <property type="entry name" value="CNMP_BINDING_3"/>
    <property type="match status" value="2"/>
</dbReference>
<accession>A0A7N0TES3</accession>
<dbReference type="PROSITE" id="PS50011">
    <property type="entry name" value="PROTEIN_KINASE_DOM"/>
    <property type="match status" value="1"/>
</dbReference>
<keyword evidence="5" id="KW-0808">Transferase</keyword>
<keyword evidence="11" id="KW-0460">Magnesium</keyword>
<dbReference type="GO" id="GO:0004691">
    <property type="term" value="F:cAMP-dependent protein kinase activity"/>
    <property type="evidence" value="ECO:0007669"/>
    <property type="project" value="TreeGrafter"/>
</dbReference>
<dbReference type="PANTHER" id="PTHR24353">
    <property type="entry name" value="CYCLIC NUCLEOTIDE-DEPENDENT PROTEIN KINASE"/>
    <property type="match status" value="1"/>
</dbReference>
<dbReference type="GO" id="GO:0046872">
    <property type="term" value="F:metal ion binding"/>
    <property type="evidence" value="ECO:0007669"/>
    <property type="project" value="UniProtKB-KW"/>
</dbReference>
<dbReference type="Gene3D" id="3.60.40.10">
    <property type="entry name" value="PPM-type phosphatase domain"/>
    <property type="match status" value="1"/>
</dbReference>
<dbReference type="InterPro" id="IPR014710">
    <property type="entry name" value="RmlC-like_jellyroll"/>
</dbReference>
<dbReference type="InterPro" id="IPR000222">
    <property type="entry name" value="PP2C_BS"/>
</dbReference>
<reference evidence="21" key="1">
    <citation type="submission" date="2021-01" db="UniProtKB">
        <authorList>
            <consortium name="EnsemblPlants"/>
        </authorList>
    </citation>
    <scope>IDENTIFICATION</scope>
</reference>
<dbReference type="Gramene" id="Kaladp0035s0011.1.v1.1">
    <property type="protein sequence ID" value="Kaladp0035s0011.1.v1.1"/>
    <property type="gene ID" value="Kaladp0035s0011.v1.1"/>
</dbReference>
<name>A0A7N0TES3_KALFE</name>
<dbReference type="CDD" id="cd00038">
    <property type="entry name" value="CAP_ED"/>
    <property type="match status" value="2"/>
</dbReference>
<dbReference type="GO" id="GO:0004722">
    <property type="term" value="F:protein serine/threonine phosphatase activity"/>
    <property type="evidence" value="ECO:0007669"/>
    <property type="project" value="UniProtKB-EC"/>
</dbReference>
<dbReference type="FunFam" id="2.60.120.10:FF:000048">
    <property type="entry name" value="Protein phosphatase 2C and cyclic nucleotide-binding/kinase domain-containing protein"/>
    <property type="match status" value="1"/>
</dbReference>
<comment type="catalytic activity">
    <reaction evidence="15">
        <text>O-phospho-L-threonyl-[protein] + H2O = L-threonyl-[protein] + phosphate</text>
        <dbReference type="Rhea" id="RHEA:47004"/>
        <dbReference type="Rhea" id="RHEA-COMP:11060"/>
        <dbReference type="Rhea" id="RHEA-COMP:11605"/>
        <dbReference type="ChEBI" id="CHEBI:15377"/>
        <dbReference type="ChEBI" id="CHEBI:30013"/>
        <dbReference type="ChEBI" id="CHEBI:43474"/>
        <dbReference type="ChEBI" id="CHEBI:61977"/>
        <dbReference type="EC" id="3.1.3.16"/>
    </reaction>
</comment>
<dbReference type="SMART" id="SM00332">
    <property type="entry name" value="PP2Cc"/>
    <property type="match status" value="1"/>
</dbReference>
<comment type="catalytic activity">
    <reaction evidence="14">
        <text>O-phospho-L-seryl-[protein] + H2O = L-seryl-[protein] + phosphate</text>
        <dbReference type="Rhea" id="RHEA:20629"/>
        <dbReference type="Rhea" id="RHEA-COMP:9863"/>
        <dbReference type="Rhea" id="RHEA-COMP:11604"/>
        <dbReference type="ChEBI" id="CHEBI:15377"/>
        <dbReference type="ChEBI" id="CHEBI:29999"/>
        <dbReference type="ChEBI" id="CHEBI:43474"/>
        <dbReference type="ChEBI" id="CHEBI:83421"/>
        <dbReference type="EC" id="3.1.3.16"/>
    </reaction>
</comment>
<evidence type="ECO:0000256" key="11">
    <source>
        <dbReference type="ARBA" id="ARBA00022842"/>
    </source>
</evidence>
<evidence type="ECO:0000313" key="21">
    <source>
        <dbReference type="EnsemblPlants" id="Kaladp0035s0011.1.v1.1"/>
    </source>
</evidence>
<comment type="cofactor">
    <cofactor evidence="1">
        <name>Mn(2+)</name>
        <dbReference type="ChEBI" id="CHEBI:29035"/>
    </cofactor>
</comment>
<dbReference type="SMART" id="SM00100">
    <property type="entry name" value="cNMP"/>
    <property type="match status" value="2"/>
</dbReference>
<dbReference type="PROSITE" id="PS01032">
    <property type="entry name" value="PPM_1"/>
    <property type="match status" value="1"/>
</dbReference>
<evidence type="ECO:0000259" key="20">
    <source>
        <dbReference type="PROSITE" id="PS51746"/>
    </source>
</evidence>
<proteinExistence type="inferred from homology"/>
<dbReference type="InterPro" id="IPR011009">
    <property type="entry name" value="Kinase-like_dom_sf"/>
</dbReference>
<comment type="similarity">
    <text evidence="16">Belongs to the PP2C family.</text>
</comment>
<keyword evidence="6" id="KW-0479">Metal-binding</keyword>
<keyword evidence="12 16" id="KW-0904">Protein phosphatase</keyword>
<dbReference type="InterPro" id="IPR001932">
    <property type="entry name" value="PPM-type_phosphatase-like_dom"/>
</dbReference>
<dbReference type="Pfam" id="PF00027">
    <property type="entry name" value="cNMP_binding"/>
    <property type="match status" value="2"/>
</dbReference>
<evidence type="ECO:0000259" key="18">
    <source>
        <dbReference type="PROSITE" id="PS50011"/>
    </source>
</evidence>
<dbReference type="SUPFAM" id="SSF51206">
    <property type="entry name" value="cAMP-binding domain-like"/>
    <property type="match status" value="2"/>
</dbReference>
<dbReference type="Gene3D" id="2.60.120.10">
    <property type="entry name" value="Jelly Rolls"/>
    <property type="match status" value="2"/>
</dbReference>
<dbReference type="Pfam" id="PF00069">
    <property type="entry name" value="Pkinase"/>
    <property type="match status" value="1"/>
</dbReference>
<evidence type="ECO:0000256" key="12">
    <source>
        <dbReference type="ARBA" id="ARBA00022912"/>
    </source>
</evidence>
<dbReference type="EC" id="3.1.3.16" evidence="3"/>
<evidence type="ECO:0000256" key="3">
    <source>
        <dbReference type="ARBA" id="ARBA00013081"/>
    </source>
</evidence>
<evidence type="ECO:0000256" key="9">
    <source>
        <dbReference type="ARBA" id="ARBA00022801"/>
    </source>
</evidence>
<dbReference type="SUPFAM" id="SSF81606">
    <property type="entry name" value="PP2C-like"/>
    <property type="match status" value="1"/>
</dbReference>
<dbReference type="Pfam" id="PF00481">
    <property type="entry name" value="PP2C"/>
    <property type="match status" value="1"/>
</dbReference>
<dbReference type="FunFam" id="3.60.40.10:FF:000007">
    <property type="entry name" value="Phosphatase 2C and cyclic nucleotide-binding/kinase domain-containing protein"/>
    <property type="match status" value="1"/>
</dbReference>
<feature type="domain" description="PPM-type phosphatase" evidence="20">
    <location>
        <begin position="92"/>
        <end position="382"/>
    </location>
</feature>
<evidence type="ECO:0000313" key="22">
    <source>
        <dbReference type="Proteomes" id="UP000594263"/>
    </source>
</evidence>
<dbReference type="AlphaFoldDB" id="A0A7N0TES3"/>
<evidence type="ECO:0000256" key="16">
    <source>
        <dbReference type="RuleBase" id="RU003465"/>
    </source>
</evidence>
<sequence>MGCVYSRTCIGEICIPKDERVQKGSVNVREAAEIAVFSPASSDAADDDQFNQSGFNRDPEPGITRLSRVSMQFLPAEGSRTIRVPSPNYELQYSFLTQRGYYPDALDKANQDSFSIHTPFGTNPNDHFFGVFDGHGEYGAQCSQFVKKKLCENLLRNTRFDTDVAEACHLAFLLTNSQLHADLVDDSMSGTTAITILVRGRTIYVANAGDSRAVLAERRGNQLVAVDLSIDQTPFRDDELERVKLCGARVLTLDQIEGLKDPEVQCWGTEEADDGDPPRLWVPNGMYPGTAFTRSIGDSIAETIGVIATPEIVAMDLTEDHPFFVLASDGVFEFLSSQAVVDMVSKFKDPRDACAAIVAESYRLWLQFETRTDDITVIVVHVNGLRESTNEGTILRPPVPQVVELTGSESPSTIGWTSRNPRGRQDVSKSRLRAIESSLENGQMWVPPSPAHRKTWEEEAQIERALHDHFLFRKLTDSQCHVLLDCMQRVEVQPGDIVVEQGGEGDCFYVVGNGEFEVFATQEEKDGEVSRVLQKYSAEKLSSFGELALMYNKPLQASVRAVTSGTLWALRREDFRGILMSEFSNLSSLKLLRSVDLLSRLPILQLSQIADSLSAVSFSNGQTIINRNDCIGGLYFIHKGQVEITFNSDILKSTNASSLFPLCTSQDDNFQNSAEIVVLKAEGSYFGEWALIGEEHGSIHVKAVGDVTCSVLTKETFDSVVGPLTKLPQSDQKTRDNSLDLSKESMKTVDVSKLAKVHLSDLEWKTCLYSTDCSEIGLVLVRDTDKLLSLKRFLKPKIKKLGKEAQVLKEKNLMVSLKPSPCIPKVLCTCADKTHASMLLDTCLACPLASILHTPLDEPTAQFCAASVVSALEDLHMIGILSRGVSPEVLMFDQAGHLQFVDFRFGKKLVEERTFTICGMVDSFAPEMIQGTGHSFPVDWWALGVLIYFMLQGEMPFGSWRDSELDTYAKIAKGQHSLPETLSPTAMDLITKLLEVDENTRLGSQGPESVKAHPWFNGIDWVEIKNGRFPVPLEITTRIRQHFECHTDDTIFAPASPFKDVDELNIPEWLEDW</sequence>
<keyword evidence="8" id="KW-0418">Kinase</keyword>
<dbReference type="InterPro" id="IPR018490">
    <property type="entry name" value="cNMP-bd_dom_sf"/>
</dbReference>
<dbReference type="SUPFAM" id="SSF56112">
    <property type="entry name" value="Protein kinase-like (PK-like)"/>
    <property type="match status" value="1"/>
</dbReference>
<protein>
    <recommendedName>
        <fullName evidence="3">protein-serine/threonine phosphatase</fullName>
        <ecNumber evidence="3">3.1.3.16</ecNumber>
    </recommendedName>
</protein>
<dbReference type="SMART" id="SM00220">
    <property type="entry name" value="S_TKc"/>
    <property type="match status" value="1"/>
</dbReference>
<keyword evidence="7" id="KW-0547">Nucleotide-binding</keyword>
<evidence type="ECO:0000256" key="10">
    <source>
        <dbReference type="ARBA" id="ARBA00022840"/>
    </source>
</evidence>
<evidence type="ECO:0000256" key="15">
    <source>
        <dbReference type="ARBA" id="ARBA00048336"/>
    </source>
</evidence>
<dbReference type="InterPro" id="IPR000719">
    <property type="entry name" value="Prot_kinase_dom"/>
</dbReference>
<dbReference type="OMA" id="VAQYEDP"/>
<keyword evidence="9 16" id="KW-0378">Hydrolase</keyword>
<evidence type="ECO:0000256" key="2">
    <source>
        <dbReference type="ARBA" id="ARBA00001946"/>
    </source>
</evidence>
<evidence type="ECO:0000256" key="13">
    <source>
        <dbReference type="ARBA" id="ARBA00023211"/>
    </source>
</evidence>
<dbReference type="InterPro" id="IPR000595">
    <property type="entry name" value="cNMP-bd_dom"/>
</dbReference>
<dbReference type="Proteomes" id="UP000594263">
    <property type="component" value="Unplaced"/>
</dbReference>
<dbReference type="GO" id="GO:0005952">
    <property type="term" value="C:cAMP-dependent protein kinase complex"/>
    <property type="evidence" value="ECO:0007669"/>
    <property type="project" value="TreeGrafter"/>
</dbReference>
<feature type="domain" description="Protein kinase" evidence="18">
    <location>
        <begin position="743"/>
        <end position="1016"/>
    </location>
</feature>
<evidence type="ECO:0000256" key="14">
    <source>
        <dbReference type="ARBA" id="ARBA00047761"/>
    </source>
</evidence>
<evidence type="ECO:0000256" key="7">
    <source>
        <dbReference type="ARBA" id="ARBA00022741"/>
    </source>
</evidence>
<evidence type="ECO:0000256" key="1">
    <source>
        <dbReference type="ARBA" id="ARBA00001936"/>
    </source>
</evidence>
<feature type="region of interest" description="Disordered" evidence="17">
    <location>
        <begin position="42"/>
        <end position="61"/>
    </location>
</feature>
<dbReference type="Gene3D" id="3.30.200.20">
    <property type="entry name" value="Phosphorylase Kinase, domain 1"/>
    <property type="match status" value="1"/>
</dbReference>
<dbReference type="PANTHER" id="PTHR24353:SF127">
    <property type="entry name" value="PROTEIN PHOSPHATASE 2C AND CYCLIC NUCLEOTIDE-BINDING_KINASE DOMAIN-CONTAINING PROTEIN"/>
    <property type="match status" value="1"/>
</dbReference>
<dbReference type="PROSITE" id="PS51746">
    <property type="entry name" value="PPM_2"/>
    <property type="match status" value="1"/>
</dbReference>
<dbReference type="InterPro" id="IPR036457">
    <property type="entry name" value="PPM-type-like_dom_sf"/>
</dbReference>
<evidence type="ECO:0000259" key="19">
    <source>
        <dbReference type="PROSITE" id="PS50042"/>
    </source>
</evidence>
<evidence type="ECO:0000256" key="17">
    <source>
        <dbReference type="SAM" id="MobiDB-lite"/>
    </source>
</evidence>
<keyword evidence="10" id="KW-0067">ATP-binding</keyword>
<comment type="cofactor">
    <cofactor evidence="2">
        <name>Mg(2+)</name>
        <dbReference type="ChEBI" id="CHEBI:18420"/>
    </cofactor>
</comment>
<feature type="domain" description="Cyclic nucleotide-binding" evidence="19">
    <location>
        <begin position="471"/>
        <end position="580"/>
    </location>
</feature>
<evidence type="ECO:0000256" key="8">
    <source>
        <dbReference type="ARBA" id="ARBA00022777"/>
    </source>
</evidence>
<feature type="domain" description="Cyclic nucleotide-binding" evidence="19">
    <location>
        <begin position="597"/>
        <end position="723"/>
    </location>
</feature>
<organism evidence="21 22">
    <name type="scientific">Kalanchoe fedtschenkoi</name>
    <name type="common">Lavender scallops</name>
    <name type="synonym">South American air plant</name>
    <dbReference type="NCBI Taxonomy" id="63787"/>
    <lineage>
        <taxon>Eukaryota</taxon>
        <taxon>Viridiplantae</taxon>
        <taxon>Streptophyta</taxon>
        <taxon>Embryophyta</taxon>
        <taxon>Tracheophyta</taxon>
        <taxon>Spermatophyta</taxon>
        <taxon>Magnoliopsida</taxon>
        <taxon>eudicotyledons</taxon>
        <taxon>Gunneridae</taxon>
        <taxon>Pentapetalae</taxon>
        <taxon>Saxifragales</taxon>
        <taxon>Crassulaceae</taxon>
        <taxon>Kalanchoe</taxon>
    </lineage>
</organism>
<evidence type="ECO:0000256" key="4">
    <source>
        <dbReference type="ARBA" id="ARBA00022527"/>
    </source>
</evidence>
<dbReference type="GO" id="GO:0005524">
    <property type="term" value="F:ATP binding"/>
    <property type="evidence" value="ECO:0007669"/>
    <property type="project" value="UniProtKB-KW"/>
</dbReference>